<dbReference type="WBParaSite" id="TREG1_118280.1">
    <property type="protein sequence ID" value="TREG1_118280.1"/>
    <property type="gene ID" value="TREG1_118280"/>
</dbReference>
<evidence type="ECO:0000313" key="2">
    <source>
        <dbReference type="Proteomes" id="UP000050795"/>
    </source>
</evidence>
<protein>
    <submittedName>
        <fullName evidence="3">Uncharacterized protein</fullName>
    </submittedName>
</protein>
<proteinExistence type="predicted"/>
<evidence type="ECO:0000256" key="1">
    <source>
        <dbReference type="SAM" id="MobiDB-lite"/>
    </source>
</evidence>
<sequence length="99" mass="11326">MNQNLGAHVRQSISYRLLYYCRSSSKVDFHNSTLLKNRVVHQIGESATRNPSGRQRPANQPTINHQPTHMSKEMKMDRTHTLRPLSGGVSLLVVEWNSE</sequence>
<reference evidence="2" key="1">
    <citation type="submission" date="2022-06" db="EMBL/GenBank/DDBJ databases">
        <authorList>
            <person name="Berger JAMES D."/>
            <person name="Berger JAMES D."/>
        </authorList>
    </citation>
    <scope>NUCLEOTIDE SEQUENCE [LARGE SCALE GENOMIC DNA]</scope>
</reference>
<organism evidence="2 3">
    <name type="scientific">Trichobilharzia regenti</name>
    <name type="common">Nasal bird schistosome</name>
    <dbReference type="NCBI Taxonomy" id="157069"/>
    <lineage>
        <taxon>Eukaryota</taxon>
        <taxon>Metazoa</taxon>
        <taxon>Spiralia</taxon>
        <taxon>Lophotrochozoa</taxon>
        <taxon>Platyhelminthes</taxon>
        <taxon>Trematoda</taxon>
        <taxon>Digenea</taxon>
        <taxon>Strigeidida</taxon>
        <taxon>Schistosomatoidea</taxon>
        <taxon>Schistosomatidae</taxon>
        <taxon>Trichobilharzia</taxon>
    </lineage>
</organism>
<name>A0AA85IXB1_TRIRE</name>
<feature type="compositionally biased region" description="Polar residues" evidence="1">
    <location>
        <begin position="45"/>
        <end position="69"/>
    </location>
</feature>
<keyword evidence="2" id="KW-1185">Reference proteome</keyword>
<feature type="region of interest" description="Disordered" evidence="1">
    <location>
        <begin position="43"/>
        <end position="77"/>
    </location>
</feature>
<reference evidence="3" key="2">
    <citation type="submission" date="2023-11" db="UniProtKB">
        <authorList>
            <consortium name="WormBaseParasite"/>
        </authorList>
    </citation>
    <scope>IDENTIFICATION</scope>
</reference>
<dbReference type="AlphaFoldDB" id="A0AA85IXB1"/>
<accession>A0AA85IXB1</accession>
<dbReference type="Proteomes" id="UP000050795">
    <property type="component" value="Unassembled WGS sequence"/>
</dbReference>
<evidence type="ECO:0000313" key="3">
    <source>
        <dbReference type="WBParaSite" id="TREG1_118280.1"/>
    </source>
</evidence>